<dbReference type="Gene3D" id="3.20.20.70">
    <property type="entry name" value="Aldolase class I"/>
    <property type="match status" value="1"/>
</dbReference>
<dbReference type="Pfam" id="PF01729">
    <property type="entry name" value="QRPTase_C"/>
    <property type="match status" value="1"/>
</dbReference>
<evidence type="ECO:0000256" key="2">
    <source>
        <dbReference type="ARBA" id="ARBA00004893"/>
    </source>
</evidence>
<feature type="domain" description="Quinolinate phosphoribosyl transferase C-terminal" evidence="13">
    <location>
        <begin position="111"/>
        <end position="274"/>
    </location>
</feature>
<evidence type="ECO:0000256" key="7">
    <source>
        <dbReference type="ARBA" id="ARBA00022676"/>
    </source>
</evidence>
<dbReference type="SUPFAM" id="SSF51690">
    <property type="entry name" value="Nicotinate/Quinolinate PRTase C-terminal domain-like"/>
    <property type="match status" value="1"/>
</dbReference>
<dbReference type="InterPro" id="IPR013785">
    <property type="entry name" value="Aldolase_TIM"/>
</dbReference>
<dbReference type="PANTHER" id="PTHR32179:SF3">
    <property type="entry name" value="NICOTINATE-NUCLEOTIDE PYROPHOSPHORYLASE [CARBOXYLATING]"/>
    <property type="match status" value="1"/>
</dbReference>
<dbReference type="AlphaFoldDB" id="A0AAX2IV19"/>
<evidence type="ECO:0000256" key="10">
    <source>
        <dbReference type="ARBA" id="ARBA00047445"/>
    </source>
</evidence>
<dbReference type="InterPro" id="IPR027277">
    <property type="entry name" value="NadC/ModD"/>
</dbReference>
<evidence type="ECO:0000256" key="12">
    <source>
        <dbReference type="PIRNR" id="PIRNR006250"/>
    </source>
</evidence>
<dbReference type="InterPro" id="IPR037128">
    <property type="entry name" value="Quinolinate_PRibosylTase_N_sf"/>
</dbReference>
<keyword evidence="8 12" id="KW-0808">Transferase</keyword>
<dbReference type="GO" id="GO:0034213">
    <property type="term" value="P:quinolinate catabolic process"/>
    <property type="evidence" value="ECO:0007669"/>
    <property type="project" value="TreeGrafter"/>
</dbReference>
<dbReference type="NCBIfam" id="TIGR00078">
    <property type="entry name" value="nadC"/>
    <property type="match status" value="1"/>
</dbReference>
<gene>
    <name evidence="15" type="primary">nadC</name>
    <name evidence="15" type="ORF">NCTC12272_00846</name>
</gene>
<dbReference type="EMBL" id="LS483412">
    <property type="protein sequence ID" value="SQG89662.1"/>
    <property type="molecule type" value="Genomic_DNA"/>
</dbReference>
<organism evidence="15 16">
    <name type="scientific">Legionella pneumophila subsp. pascullei</name>
    <dbReference type="NCBI Taxonomy" id="91890"/>
    <lineage>
        <taxon>Bacteria</taxon>
        <taxon>Pseudomonadati</taxon>
        <taxon>Pseudomonadota</taxon>
        <taxon>Gammaproteobacteria</taxon>
        <taxon>Legionellales</taxon>
        <taxon>Legionellaceae</taxon>
        <taxon>Legionella</taxon>
    </lineage>
</organism>
<dbReference type="SUPFAM" id="SSF54675">
    <property type="entry name" value="Nicotinate/Quinolinate PRTase N-terminal domain-like"/>
    <property type="match status" value="1"/>
</dbReference>
<proteinExistence type="inferred from homology"/>
<dbReference type="PIRSF" id="PIRSF006250">
    <property type="entry name" value="NadC_ModD"/>
    <property type="match status" value="1"/>
</dbReference>
<evidence type="ECO:0000259" key="13">
    <source>
        <dbReference type="Pfam" id="PF01729"/>
    </source>
</evidence>
<evidence type="ECO:0000259" key="14">
    <source>
        <dbReference type="Pfam" id="PF02749"/>
    </source>
</evidence>
<dbReference type="GO" id="GO:0009435">
    <property type="term" value="P:NAD+ biosynthetic process"/>
    <property type="evidence" value="ECO:0007669"/>
    <property type="project" value="InterPro"/>
</dbReference>
<keyword evidence="7 12" id="KW-0328">Glycosyltransferase</keyword>
<dbReference type="FunFam" id="3.20.20.70:FF:000030">
    <property type="entry name" value="Nicotinate-nucleotide pyrophosphorylase, carboxylating"/>
    <property type="match status" value="1"/>
</dbReference>
<evidence type="ECO:0000256" key="8">
    <source>
        <dbReference type="ARBA" id="ARBA00022679"/>
    </source>
</evidence>
<dbReference type="InterPro" id="IPR036068">
    <property type="entry name" value="Nicotinate_pribotase-like_C"/>
</dbReference>
<dbReference type="InterPro" id="IPR004393">
    <property type="entry name" value="NadC"/>
</dbReference>
<dbReference type="Gene3D" id="3.90.1170.20">
    <property type="entry name" value="Quinolinate phosphoribosyl transferase, N-terminal domain"/>
    <property type="match status" value="1"/>
</dbReference>
<evidence type="ECO:0000256" key="5">
    <source>
        <dbReference type="ARBA" id="ARBA00011944"/>
    </source>
</evidence>
<reference evidence="15 16" key="1">
    <citation type="submission" date="2018-06" db="EMBL/GenBank/DDBJ databases">
        <authorList>
            <consortium name="Pathogen Informatics"/>
            <person name="Doyle S."/>
        </authorList>
    </citation>
    <scope>NUCLEOTIDE SEQUENCE [LARGE SCALE GENOMIC DNA]</scope>
    <source>
        <strain evidence="15 16">NCTC12272</strain>
    </source>
</reference>
<evidence type="ECO:0000256" key="1">
    <source>
        <dbReference type="ARBA" id="ARBA00003237"/>
    </source>
</evidence>
<evidence type="ECO:0000313" key="15">
    <source>
        <dbReference type="EMBL" id="SQG89662.1"/>
    </source>
</evidence>
<comment type="function">
    <text evidence="1">Involved in the catabolism of quinolinic acid (QA).</text>
</comment>
<name>A0AAX2IV19_LEGPN</name>
<evidence type="ECO:0000256" key="9">
    <source>
        <dbReference type="ARBA" id="ARBA00033102"/>
    </source>
</evidence>
<dbReference type="FunFam" id="3.90.1170.20:FF:000001">
    <property type="entry name" value="Nicotinate-nucleotide diphosphorylase (Carboxylating)"/>
    <property type="match status" value="1"/>
</dbReference>
<dbReference type="Pfam" id="PF02749">
    <property type="entry name" value="QRPTase_N"/>
    <property type="match status" value="1"/>
</dbReference>
<dbReference type="EC" id="2.4.2.19" evidence="5"/>
<dbReference type="InterPro" id="IPR002638">
    <property type="entry name" value="Quinolinate_PRibosylTrfase_C"/>
</dbReference>
<comment type="catalytic activity">
    <reaction evidence="10">
        <text>nicotinate beta-D-ribonucleotide + CO2 + diphosphate = quinolinate + 5-phospho-alpha-D-ribose 1-diphosphate + 2 H(+)</text>
        <dbReference type="Rhea" id="RHEA:12733"/>
        <dbReference type="ChEBI" id="CHEBI:15378"/>
        <dbReference type="ChEBI" id="CHEBI:16526"/>
        <dbReference type="ChEBI" id="CHEBI:29959"/>
        <dbReference type="ChEBI" id="CHEBI:33019"/>
        <dbReference type="ChEBI" id="CHEBI:57502"/>
        <dbReference type="ChEBI" id="CHEBI:58017"/>
        <dbReference type="EC" id="2.4.2.19"/>
    </reaction>
</comment>
<feature type="domain" description="Quinolinate phosphoribosyl transferase N-terminal" evidence="14">
    <location>
        <begin position="24"/>
        <end position="108"/>
    </location>
</feature>
<accession>A0AAX2IV19</accession>
<evidence type="ECO:0000256" key="3">
    <source>
        <dbReference type="ARBA" id="ARBA00009400"/>
    </source>
</evidence>
<dbReference type="Proteomes" id="UP000249566">
    <property type="component" value="Chromosome 1"/>
</dbReference>
<comment type="similarity">
    <text evidence="3 12">Belongs to the NadC/ModD family.</text>
</comment>
<keyword evidence="6" id="KW-0662">Pyridine nucleotide biosynthesis</keyword>
<dbReference type="InterPro" id="IPR022412">
    <property type="entry name" value="Quinolinate_PRibosylTrfase_N"/>
</dbReference>
<dbReference type="RefSeq" id="WP_027221166.1">
    <property type="nucleotide sequence ID" value="NZ_CAAAIJ010000004.1"/>
</dbReference>
<sequence>MNNVLSQVTFDVKHALQEDVGNGDVTAALLPQQLIVEAEIISREPMVVCGQPWVNEVFKQVDNTVEMEWRVSEGDFLSTPATLCIIHGIASSILTAERTALNFLQTLSATATQTYQYVQQLKGTKAKLLDTRKTIPGLRLAQKYAVYCGGGLNHRMGLYDAFLIKENHIKACGSVAHAISLARKTDKHLLVEIEVETLEELQEALDAHPDRILLDNFTQDMLEQAVKMNHPKYCELEASGGININNIAEIAQTGVDFISVGSITKSIKAIDLSLLIRETL</sequence>
<evidence type="ECO:0000256" key="6">
    <source>
        <dbReference type="ARBA" id="ARBA00022642"/>
    </source>
</evidence>
<evidence type="ECO:0000313" key="16">
    <source>
        <dbReference type="Proteomes" id="UP000249566"/>
    </source>
</evidence>
<evidence type="ECO:0000256" key="11">
    <source>
        <dbReference type="ARBA" id="ARBA00069173"/>
    </source>
</evidence>
<comment type="subunit">
    <text evidence="4">Hexamer formed by 3 homodimers.</text>
</comment>
<dbReference type="GO" id="GO:0005737">
    <property type="term" value="C:cytoplasm"/>
    <property type="evidence" value="ECO:0007669"/>
    <property type="project" value="TreeGrafter"/>
</dbReference>
<protein>
    <recommendedName>
        <fullName evidence="11">Probable nicotinate-nucleotide pyrophosphorylase [carboxylating]</fullName>
        <ecNumber evidence="5">2.4.2.19</ecNumber>
    </recommendedName>
    <alternativeName>
        <fullName evidence="9">Quinolinate phosphoribosyltransferase [decarboxylating]</fullName>
    </alternativeName>
</protein>
<evidence type="ECO:0000256" key="4">
    <source>
        <dbReference type="ARBA" id="ARBA00011218"/>
    </source>
</evidence>
<dbReference type="CDD" id="cd01572">
    <property type="entry name" value="QPRTase"/>
    <property type="match status" value="1"/>
</dbReference>
<comment type="pathway">
    <text evidence="2">Cofactor biosynthesis; NAD(+) biosynthesis; nicotinate D-ribonucleotide from quinolinate: step 1/1.</text>
</comment>
<dbReference type="GO" id="GO:0004514">
    <property type="term" value="F:nicotinate-nucleotide diphosphorylase (carboxylating) activity"/>
    <property type="evidence" value="ECO:0007669"/>
    <property type="project" value="UniProtKB-EC"/>
</dbReference>
<dbReference type="PANTHER" id="PTHR32179">
    <property type="entry name" value="NICOTINATE-NUCLEOTIDE PYROPHOSPHORYLASE [CARBOXYLATING]"/>
    <property type="match status" value="1"/>
</dbReference>